<evidence type="ECO:0000256" key="1">
    <source>
        <dbReference type="ARBA" id="ARBA00023015"/>
    </source>
</evidence>
<dbReference type="Pfam" id="PF00440">
    <property type="entry name" value="TetR_N"/>
    <property type="match status" value="1"/>
</dbReference>
<evidence type="ECO:0000259" key="5">
    <source>
        <dbReference type="PROSITE" id="PS50977"/>
    </source>
</evidence>
<dbReference type="STRING" id="1963.AQJ27_34135"/>
<reference evidence="7" key="1">
    <citation type="submission" date="2017-05" db="EMBL/GenBank/DDBJ databases">
        <title>Streptomyces olivochromogenes NBRC 3561 whole genome shotgun sequence.</title>
        <authorList>
            <person name="Dohra H."/>
            <person name="Kodani S."/>
        </authorList>
    </citation>
    <scope>NUCLEOTIDE SEQUENCE [LARGE SCALE GENOMIC DNA]</scope>
    <source>
        <strain evidence="7">NBRC 3561</strain>
    </source>
</reference>
<dbReference type="PANTHER" id="PTHR30055:SF234">
    <property type="entry name" value="HTH-TYPE TRANSCRIPTIONAL REGULATOR BETI"/>
    <property type="match status" value="1"/>
</dbReference>
<evidence type="ECO:0000313" key="6">
    <source>
        <dbReference type="EMBL" id="GAX54307.1"/>
    </source>
</evidence>
<evidence type="ECO:0000313" key="7">
    <source>
        <dbReference type="Proteomes" id="UP000217446"/>
    </source>
</evidence>
<feature type="domain" description="HTH tetR-type" evidence="5">
    <location>
        <begin position="9"/>
        <end position="69"/>
    </location>
</feature>
<name>A0A250VJE1_STROL</name>
<dbReference type="Gene3D" id="1.10.10.60">
    <property type="entry name" value="Homeodomain-like"/>
    <property type="match status" value="1"/>
</dbReference>
<keyword evidence="1" id="KW-0805">Transcription regulation</keyword>
<evidence type="ECO:0000256" key="4">
    <source>
        <dbReference type="PROSITE-ProRule" id="PRU00335"/>
    </source>
</evidence>
<dbReference type="Gene3D" id="1.10.357.10">
    <property type="entry name" value="Tetracycline Repressor, domain 2"/>
    <property type="match status" value="1"/>
</dbReference>
<comment type="caution">
    <text evidence="6">The sequence shown here is derived from an EMBL/GenBank/DDBJ whole genome shotgun (WGS) entry which is preliminary data.</text>
</comment>
<dbReference type="EMBL" id="BDQI01000013">
    <property type="protein sequence ID" value="GAX54307.1"/>
    <property type="molecule type" value="Genomic_DNA"/>
</dbReference>
<keyword evidence="7" id="KW-1185">Reference proteome</keyword>
<sequence>MGLRERKKLQTASRIWRVAVTLFLERGFDDVSVQEIADAAEVSKMTVFNYFGSKEDVVFRPVEDHFGDAARAVRERRPEESPLEAVRRQLLEMVEARDPAVGLNGDPIARQVRELVMRTPVLMERAFLAAQKGTRDLAALLAEETGDTMAATVAAAMLSAARNAVIEEHHRRIDAGESVDAVAADAPERAGRAFALVEHGLGDYARKA</sequence>
<dbReference type="AlphaFoldDB" id="A0A250VJE1"/>
<dbReference type="PANTHER" id="PTHR30055">
    <property type="entry name" value="HTH-TYPE TRANSCRIPTIONAL REGULATOR RUTR"/>
    <property type="match status" value="1"/>
</dbReference>
<dbReference type="InterPro" id="IPR009057">
    <property type="entry name" value="Homeodomain-like_sf"/>
</dbReference>
<evidence type="ECO:0000256" key="3">
    <source>
        <dbReference type="ARBA" id="ARBA00023163"/>
    </source>
</evidence>
<dbReference type="PROSITE" id="PS50977">
    <property type="entry name" value="HTH_TETR_2"/>
    <property type="match status" value="1"/>
</dbReference>
<feature type="DNA-binding region" description="H-T-H motif" evidence="4">
    <location>
        <begin position="32"/>
        <end position="51"/>
    </location>
</feature>
<accession>A0A250VJE1</accession>
<evidence type="ECO:0000256" key="2">
    <source>
        <dbReference type="ARBA" id="ARBA00023125"/>
    </source>
</evidence>
<dbReference type="GO" id="GO:0003700">
    <property type="term" value="F:DNA-binding transcription factor activity"/>
    <property type="evidence" value="ECO:0007669"/>
    <property type="project" value="TreeGrafter"/>
</dbReference>
<keyword evidence="2 4" id="KW-0238">DNA-binding</keyword>
<dbReference type="SUPFAM" id="SSF46689">
    <property type="entry name" value="Homeodomain-like"/>
    <property type="match status" value="1"/>
</dbReference>
<keyword evidence="3" id="KW-0804">Transcription</keyword>
<protein>
    <submittedName>
        <fullName evidence="6">TetR family transcriptional regulator</fullName>
    </submittedName>
</protein>
<dbReference type="InterPro" id="IPR001647">
    <property type="entry name" value="HTH_TetR"/>
</dbReference>
<dbReference type="PRINTS" id="PR00455">
    <property type="entry name" value="HTHTETR"/>
</dbReference>
<dbReference type="Proteomes" id="UP000217446">
    <property type="component" value="Unassembled WGS sequence"/>
</dbReference>
<dbReference type="GO" id="GO:0000976">
    <property type="term" value="F:transcription cis-regulatory region binding"/>
    <property type="evidence" value="ECO:0007669"/>
    <property type="project" value="TreeGrafter"/>
</dbReference>
<proteinExistence type="predicted"/>
<dbReference type="InterPro" id="IPR050109">
    <property type="entry name" value="HTH-type_TetR-like_transc_reg"/>
</dbReference>
<organism evidence="6 7">
    <name type="scientific">Streptomyces olivochromogenes</name>
    <dbReference type="NCBI Taxonomy" id="1963"/>
    <lineage>
        <taxon>Bacteria</taxon>
        <taxon>Bacillati</taxon>
        <taxon>Actinomycetota</taxon>
        <taxon>Actinomycetes</taxon>
        <taxon>Kitasatosporales</taxon>
        <taxon>Streptomycetaceae</taxon>
        <taxon>Streptomyces</taxon>
    </lineage>
</organism>
<gene>
    <name evidence="6" type="ORF">SO3561_05852</name>
</gene>